<sequence length="491" mass="57404">MSYWEERSFELTKEIFQDSEDYVKFLHKEYQTSMNVLNNELSKHMNAIMKEQGMSIEEARKAIKEYEVEGLKSFVQKAKGTFTPEIEKELSFASRHARISRIQAMELEIKAAVSSLMDTEEKGLFAHLSNTFEKKYYHELYNLGRVTGYEHMFGINRDELRNIILHPWAPDGSDFSQRIWGRGDKLVDSLRRNLTQNIMRGRSPDEAIADISKTMNVSRAAAGRLVMTESAAINSKATQETYIRMKIKKYEIVATLDLSTSEICQGLDSKVFDTEHYAVGVTAPPFHPNCRSTTVPFFDDDIQKKLENSRIARNPETGKNERIENLSYKQWREKYVTNYEDKQEYENILKTLQEKTPAFDVFKDMKYNNLIEYESLMKDHSVIKAIHKNTSILEENQERAISLYYQFKENGVYASDHFVEQYIRREFKKSGVKNFEFEDILEIAKKPANYVDTSTGRLVKYYDEIALIAEDDKYVTIIKRKKVSGKWQRLK</sequence>
<dbReference type="Pfam" id="PF04233">
    <property type="entry name" value="Phage_Mu_F"/>
    <property type="match status" value="1"/>
</dbReference>
<organism evidence="2 3">
    <name type="scientific">Filifactor villosus</name>
    <dbReference type="NCBI Taxonomy" id="29374"/>
    <lineage>
        <taxon>Bacteria</taxon>
        <taxon>Bacillati</taxon>
        <taxon>Bacillota</taxon>
        <taxon>Clostridia</taxon>
        <taxon>Peptostreptococcales</taxon>
        <taxon>Filifactoraceae</taxon>
        <taxon>Filifactor</taxon>
    </lineage>
</organism>
<dbReference type="Proteomes" id="UP001595916">
    <property type="component" value="Unassembled WGS sequence"/>
</dbReference>
<gene>
    <name evidence="2" type="ORF">ACFO4R_10755</name>
</gene>
<evidence type="ECO:0000313" key="3">
    <source>
        <dbReference type="Proteomes" id="UP001595916"/>
    </source>
</evidence>
<keyword evidence="3" id="KW-1185">Reference proteome</keyword>
<feature type="domain" description="Phage head morphogenesis" evidence="1">
    <location>
        <begin position="190"/>
        <end position="294"/>
    </location>
</feature>
<protein>
    <submittedName>
        <fullName evidence="2">Minor capsid protein</fullName>
    </submittedName>
</protein>
<dbReference type="RefSeq" id="WP_379789119.1">
    <property type="nucleotide sequence ID" value="NZ_JBHSHL010000052.1"/>
</dbReference>
<dbReference type="EMBL" id="JBHSHL010000052">
    <property type="protein sequence ID" value="MFC4805549.1"/>
    <property type="molecule type" value="Genomic_DNA"/>
</dbReference>
<reference evidence="3" key="1">
    <citation type="journal article" date="2019" name="Int. J. Syst. Evol. Microbiol.">
        <title>The Global Catalogue of Microorganisms (GCM) 10K type strain sequencing project: providing services to taxonomists for standard genome sequencing and annotation.</title>
        <authorList>
            <consortium name="The Broad Institute Genomics Platform"/>
            <consortium name="The Broad Institute Genome Sequencing Center for Infectious Disease"/>
            <person name="Wu L."/>
            <person name="Ma J."/>
        </authorList>
    </citation>
    <scope>NUCLEOTIDE SEQUENCE [LARGE SCALE GENOMIC DNA]</scope>
    <source>
        <strain evidence="3">CCUG 46385</strain>
    </source>
</reference>
<proteinExistence type="predicted"/>
<dbReference type="NCBIfam" id="TIGR01641">
    <property type="entry name" value="phageSPP1_gp7"/>
    <property type="match status" value="1"/>
</dbReference>
<evidence type="ECO:0000259" key="1">
    <source>
        <dbReference type="Pfam" id="PF04233"/>
    </source>
</evidence>
<accession>A0ABV9QNJ5</accession>
<evidence type="ECO:0000313" key="2">
    <source>
        <dbReference type="EMBL" id="MFC4805549.1"/>
    </source>
</evidence>
<name>A0ABV9QNJ5_9FIRM</name>
<comment type="caution">
    <text evidence="2">The sequence shown here is derived from an EMBL/GenBank/DDBJ whole genome shotgun (WGS) entry which is preliminary data.</text>
</comment>
<dbReference type="InterPro" id="IPR006528">
    <property type="entry name" value="Phage_head_morphogenesis_dom"/>
</dbReference>